<comment type="caution">
    <text evidence="2">The sequence shown here is derived from an EMBL/GenBank/DDBJ whole genome shotgun (WGS) entry which is preliminary data.</text>
</comment>
<dbReference type="EMBL" id="DYDO01000006">
    <property type="protein sequence ID" value="DBA23749.1"/>
    <property type="molecule type" value="Genomic_DNA"/>
</dbReference>
<proteinExistence type="predicted"/>
<evidence type="ECO:0000313" key="2">
    <source>
        <dbReference type="EMBL" id="DBA23749.1"/>
    </source>
</evidence>
<evidence type="ECO:0000256" key="1">
    <source>
        <dbReference type="SAM" id="MobiDB-lite"/>
    </source>
</evidence>
<reference evidence="2" key="1">
    <citation type="thesis" date="2020" institute="ProQuest LLC" country="789 East Eisenhower Parkway, Ann Arbor, MI, USA">
        <title>Comparative Genomics and Chromosome Evolution.</title>
        <authorList>
            <person name="Mudd A.B."/>
        </authorList>
    </citation>
    <scope>NUCLEOTIDE SEQUENCE</scope>
    <source>
        <strain evidence="2">1538</strain>
        <tissue evidence="2">Blood</tissue>
    </source>
</reference>
<evidence type="ECO:0000313" key="3">
    <source>
        <dbReference type="Proteomes" id="UP001181693"/>
    </source>
</evidence>
<protein>
    <submittedName>
        <fullName evidence="2">Uncharacterized protein</fullName>
    </submittedName>
</protein>
<gene>
    <name evidence="2" type="ORF">GDO54_014634</name>
</gene>
<dbReference type="Proteomes" id="UP001181693">
    <property type="component" value="Unassembled WGS sequence"/>
</dbReference>
<feature type="region of interest" description="Disordered" evidence="1">
    <location>
        <begin position="1"/>
        <end position="34"/>
    </location>
</feature>
<organism evidence="2 3">
    <name type="scientific">Pyxicephalus adspersus</name>
    <name type="common">African bullfrog</name>
    <dbReference type="NCBI Taxonomy" id="30357"/>
    <lineage>
        <taxon>Eukaryota</taxon>
        <taxon>Metazoa</taxon>
        <taxon>Chordata</taxon>
        <taxon>Craniata</taxon>
        <taxon>Vertebrata</taxon>
        <taxon>Euteleostomi</taxon>
        <taxon>Amphibia</taxon>
        <taxon>Batrachia</taxon>
        <taxon>Anura</taxon>
        <taxon>Neobatrachia</taxon>
        <taxon>Ranoidea</taxon>
        <taxon>Pyxicephalidae</taxon>
        <taxon>Pyxicephalinae</taxon>
        <taxon>Pyxicephalus</taxon>
    </lineage>
</organism>
<sequence>MAKPKPRTATLKSKPATSQVRGTSYRGRSSSEQTVSMPPKTLIIYWFVYRKRLEKSDLNLLFGVWSQLGLVSIRSGRIPLPLILFCDLQIAHI</sequence>
<name>A0AAV3A9B0_PYXAD</name>
<dbReference type="AlphaFoldDB" id="A0AAV3A9B0"/>
<keyword evidence="3" id="KW-1185">Reference proteome</keyword>
<accession>A0AAV3A9B0</accession>
<feature type="compositionally biased region" description="Polar residues" evidence="1">
    <location>
        <begin position="15"/>
        <end position="34"/>
    </location>
</feature>